<dbReference type="PRINTS" id="PR01692">
    <property type="entry name" value="LIPOCALINIMR"/>
</dbReference>
<dbReference type="PANTHER" id="PTHR22926:SF3">
    <property type="entry name" value="UNDECAPRENYL-PHOSPHATE ALPHA-N-ACETYLGLUCOSAMINYL 1-PHOSPHATE TRANSFERASE"/>
    <property type="match status" value="1"/>
</dbReference>
<feature type="transmembrane region" description="Helical" evidence="8">
    <location>
        <begin position="104"/>
        <end position="124"/>
    </location>
</feature>
<evidence type="ECO:0000256" key="2">
    <source>
        <dbReference type="ARBA" id="ARBA00022475"/>
    </source>
</evidence>
<keyword evidence="5 8" id="KW-1133">Transmembrane helix</keyword>
<dbReference type="GO" id="GO:0005886">
    <property type="term" value="C:plasma membrane"/>
    <property type="evidence" value="ECO:0007669"/>
    <property type="project" value="UniProtKB-SubCell"/>
</dbReference>
<feature type="transmembrane region" description="Helical" evidence="8">
    <location>
        <begin position="183"/>
        <end position="200"/>
    </location>
</feature>
<keyword evidence="7" id="KW-0479">Metal-binding</keyword>
<dbReference type="CDD" id="cd06853">
    <property type="entry name" value="GT_WecA_like"/>
    <property type="match status" value="1"/>
</dbReference>
<accession>A0A2H0B7J7</accession>
<feature type="transmembrane region" description="Helical" evidence="8">
    <location>
        <begin position="152"/>
        <end position="171"/>
    </location>
</feature>
<comment type="caution">
    <text evidence="9">The sequence shown here is derived from an EMBL/GenBank/DDBJ whole genome shotgun (WGS) entry which is preliminary data.</text>
</comment>
<feature type="binding site" evidence="7">
    <location>
        <position position="172"/>
    </location>
    <ligand>
        <name>Mg(2+)</name>
        <dbReference type="ChEBI" id="CHEBI:18420"/>
    </ligand>
</feature>
<keyword evidence="7" id="KW-0460">Magnesium</keyword>
<feature type="transmembrane region" description="Helical" evidence="8">
    <location>
        <begin position="307"/>
        <end position="325"/>
    </location>
</feature>
<keyword evidence="4 8" id="KW-0812">Transmembrane</keyword>
<evidence type="ECO:0000256" key="6">
    <source>
        <dbReference type="ARBA" id="ARBA00023136"/>
    </source>
</evidence>
<feature type="transmembrane region" description="Helical" evidence="8">
    <location>
        <begin position="75"/>
        <end position="92"/>
    </location>
</feature>
<feature type="transmembrane region" description="Helical" evidence="8">
    <location>
        <begin position="206"/>
        <end position="228"/>
    </location>
</feature>
<comment type="subcellular location">
    <subcellularLocation>
        <location evidence="1">Cell membrane</location>
        <topology evidence="1">Multi-pass membrane protein</topology>
    </subcellularLocation>
</comment>
<name>A0A2H0B7J7_9BACT</name>
<sequence>MSIPLYLSFIISLLISLIFTPIIIRWYKHNHWLDDPKTSNHPKNIHTKPIPRGGGIIIFISILVTSILFLPIDKHLIGIMIGALILTLIGFLDDLFDLNPYLRIVTGILATLCVIAVGIGIPFLTNPFSSNSLLYLNQPQIPIFFGSKWHTIWVLADLFALFWIVGITNFVNWSKGLDGQLPGTVAIAAIVISLLSQKFSADITQWNSAVLALIVAGAYIGFLPWNFFPQKIMPGYGGGSLAGYFLAVLAILTTTKVGTLFIVLGIPLIDAIFVMLKRIRSGKSPVWGDTNHLHHTLLKVGWGKRRIAIFYWSVTGILGFIALQLNSQQKFYTIILLFIVFALFLLWIKYFRQSSVQ</sequence>
<dbReference type="EMBL" id="PCSR01000081">
    <property type="protein sequence ID" value="PIP53020.1"/>
    <property type="molecule type" value="Genomic_DNA"/>
</dbReference>
<gene>
    <name evidence="9" type="ORF">COX08_03360</name>
</gene>
<reference evidence="9 10" key="1">
    <citation type="submission" date="2017-09" db="EMBL/GenBank/DDBJ databases">
        <title>Depth-based differentiation of microbial function through sediment-hosted aquifers and enrichment of novel symbionts in the deep terrestrial subsurface.</title>
        <authorList>
            <person name="Probst A.J."/>
            <person name="Ladd B."/>
            <person name="Jarett J.K."/>
            <person name="Geller-Mcgrath D.E."/>
            <person name="Sieber C.M."/>
            <person name="Emerson J.B."/>
            <person name="Anantharaman K."/>
            <person name="Thomas B.C."/>
            <person name="Malmstrom R."/>
            <person name="Stieglmeier M."/>
            <person name="Klingl A."/>
            <person name="Woyke T."/>
            <person name="Ryan C.M."/>
            <person name="Banfield J.F."/>
        </authorList>
    </citation>
    <scope>NUCLEOTIDE SEQUENCE [LARGE SCALE GENOMIC DNA]</scope>
    <source>
        <strain evidence="9">CG23_combo_of_CG06-09_8_20_14_all_34_8</strain>
    </source>
</reference>
<evidence type="ECO:0000256" key="3">
    <source>
        <dbReference type="ARBA" id="ARBA00022679"/>
    </source>
</evidence>
<dbReference type="AlphaFoldDB" id="A0A2H0B7J7"/>
<keyword evidence="3" id="KW-0808">Transferase</keyword>
<evidence type="ECO:0000256" key="4">
    <source>
        <dbReference type="ARBA" id="ARBA00022692"/>
    </source>
</evidence>
<dbReference type="PANTHER" id="PTHR22926">
    <property type="entry name" value="PHOSPHO-N-ACETYLMURAMOYL-PENTAPEPTIDE-TRANSFERASE"/>
    <property type="match status" value="1"/>
</dbReference>
<dbReference type="Proteomes" id="UP000229459">
    <property type="component" value="Unassembled WGS sequence"/>
</dbReference>
<feature type="transmembrane region" description="Helical" evidence="8">
    <location>
        <begin position="49"/>
        <end position="69"/>
    </location>
</feature>
<evidence type="ECO:0000256" key="5">
    <source>
        <dbReference type="ARBA" id="ARBA00022989"/>
    </source>
</evidence>
<dbReference type="GO" id="GO:0046872">
    <property type="term" value="F:metal ion binding"/>
    <property type="evidence" value="ECO:0007669"/>
    <property type="project" value="UniProtKB-KW"/>
</dbReference>
<keyword evidence="6 8" id="KW-0472">Membrane</keyword>
<feature type="transmembrane region" description="Helical" evidence="8">
    <location>
        <begin position="331"/>
        <end position="351"/>
    </location>
</feature>
<evidence type="ECO:0000256" key="8">
    <source>
        <dbReference type="SAM" id="Phobius"/>
    </source>
</evidence>
<dbReference type="GO" id="GO:0009103">
    <property type="term" value="P:lipopolysaccharide biosynthetic process"/>
    <property type="evidence" value="ECO:0007669"/>
    <property type="project" value="TreeGrafter"/>
</dbReference>
<evidence type="ECO:0000313" key="9">
    <source>
        <dbReference type="EMBL" id="PIP53020.1"/>
    </source>
</evidence>
<evidence type="ECO:0000256" key="7">
    <source>
        <dbReference type="PIRSR" id="PIRSR600715-1"/>
    </source>
</evidence>
<dbReference type="GO" id="GO:0071555">
    <property type="term" value="P:cell wall organization"/>
    <property type="evidence" value="ECO:0007669"/>
    <property type="project" value="TreeGrafter"/>
</dbReference>
<keyword evidence="2" id="KW-1003">Cell membrane</keyword>
<proteinExistence type="predicted"/>
<organism evidence="9 10">
    <name type="scientific">Candidatus Beckwithbacteria bacterium CG23_combo_of_CG06-09_8_20_14_all_34_8</name>
    <dbReference type="NCBI Taxonomy" id="1974497"/>
    <lineage>
        <taxon>Bacteria</taxon>
        <taxon>Candidatus Beckwithiibacteriota</taxon>
    </lineage>
</organism>
<dbReference type="GO" id="GO:0016780">
    <property type="term" value="F:phosphotransferase activity, for other substituted phosphate groups"/>
    <property type="evidence" value="ECO:0007669"/>
    <property type="project" value="InterPro"/>
</dbReference>
<feature type="transmembrane region" description="Helical" evidence="8">
    <location>
        <begin position="6"/>
        <end position="28"/>
    </location>
</feature>
<comment type="cofactor">
    <cofactor evidence="7">
        <name>Mg(2+)</name>
        <dbReference type="ChEBI" id="CHEBI:18420"/>
    </cofactor>
</comment>
<evidence type="ECO:0000256" key="1">
    <source>
        <dbReference type="ARBA" id="ARBA00004651"/>
    </source>
</evidence>
<dbReference type="GO" id="GO:0044038">
    <property type="term" value="P:cell wall macromolecule biosynthetic process"/>
    <property type="evidence" value="ECO:0007669"/>
    <property type="project" value="TreeGrafter"/>
</dbReference>
<evidence type="ECO:0008006" key="11">
    <source>
        <dbReference type="Google" id="ProtNLM"/>
    </source>
</evidence>
<protein>
    <recommendedName>
        <fullName evidence="11">Undecaprenyl-phosphate alpha-N-acetylglucosaminyl 1-phosphate transferase</fullName>
    </recommendedName>
</protein>
<dbReference type="InterPro" id="IPR000715">
    <property type="entry name" value="Glycosyl_transferase_4"/>
</dbReference>
<evidence type="ECO:0000313" key="10">
    <source>
        <dbReference type="Proteomes" id="UP000229459"/>
    </source>
</evidence>
<dbReference type="InterPro" id="IPR008075">
    <property type="entry name" value="LIMR"/>
</dbReference>
<dbReference type="Pfam" id="PF00953">
    <property type="entry name" value="Glycos_transf_4"/>
    <property type="match status" value="1"/>
</dbReference>